<accession>A0A0R2H868</accession>
<comment type="caution">
    <text evidence="6">Lacks conserved residue(s) required for the propagation of feature annotation.</text>
</comment>
<dbReference type="InterPro" id="IPR029026">
    <property type="entry name" value="tRNA_m1G_MTases_N"/>
</dbReference>
<comment type="function">
    <text evidence="6">Specifically methylates the pseudouridine at position 1915 (m3Psi1915) in 23S rRNA.</text>
</comment>
<dbReference type="HAMAP" id="MF_00658">
    <property type="entry name" value="23SrRNA_methyltr_H"/>
    <property type="match status" value="1"/>
</dbReference>
<proteinExistence type="inferred from homology"/>
<comment type="subcellular location">
    <subcellularLocation>
        <location evidence="6">Cytoplasm</location>
    </subcellularLocation>
</comment>
<dbReference type="PIRSF" id="PIRSF004505">
    <property type="entry name" value="MT_bac"/>
    <property type="match status" value="1"/>
</dbReference>
<comment type="catalytic activity">
    <reaction evidence="6">
        <text>pseudouridine(1915) in 23S rRNA + S-adenosyl-L-methionine = N(3)-methylpseudouridine(1915) in 23S rRNA + S-adenosyl-L-homocysteine + H(+)</text>
        <dbReference type="Rhea" id="RHEA:42752"/>
        <dbReference type="Rhea" id="RHEA-COMP:10221"/>
        <dbReference type="Rhea" id="RHEA-COMP:10222"/>
        <dbReference type="ChEBI" id="CHEBI:15378"/>
        <dbReference type="ChEBI" id="CHEBI:57856"/>
        <dbReference type="ChEBI" id="CHEBI:59789"/>
        <dbReference type="ChEBI" id="CHEBI:65314"/>
        <dbReference type="ChEBI" id="CHEBI:74486"/>
        <dbReference type="EC" id="2.1.1.177"/>
    </reaction>
</comment>
<dbReference type="InterPro" id="IPR029028">
    <property type="entry name" value="Alpha/beta_knot_MTases"/>
</dbReference>
<keyword evidence="8" id="KW-1185">Reference proteome</keyword>
<evidence type="ECO:0000256" key="2">
    <source>
        <dbReference type="ARBA" id="ARBA00022603"/>
    </source>
</evidence>
<dbReference type="NCBIfam" id="TIGR00246">
    <property type="entry name" value="tRNA_RlmH_YbeA"/>
    <property type="match status" value="1"/>
</dbReference>
<dbReference type="InterPro" id="IPR003742">
    <property type="entry name" value="RlmH-like"/>
</dbReference>
<keyword evidence="1 6" id="KW-0698">rRNA processing</keyword>
<gene>
    <name evidence="6" type="primary">rlmH</name>
    <name evidence="7" type="ORF">IV50_GL000547</name>
</gene>
<dbReference type="Proteomes" id="UP000051992">
    <property type="component" value="Unassembled WGS sequence"/>
</dbReference>
<evidence type="ECO:0000313" key="8">
    <source>
        <dbReference type="Proteomes" id="UP000051992"/>
    </source>
</evidence>
<keyword evidence="3 6" id="KW-0808">Transferase</keyword>
<comment type="subunit">
    <text evidence="6">Homodimer.</text>
</comment>
<dbReference type="PATRIC" id="fig|1629.5.peg.551"/>
<evidence type="ECO:0000256" key="6">
    <source>
        <dbReference type="HAMAP-Rule" id="MF_00658"/>
    </source>
</evidence>
<keyword evidence="6" id="KW-0963">Cytoplasm</keyword>
<evidence type="ECO:0000313" key="7">
    <source>
        <dbReference type="EMBL" id="KRN46279.1"/>
    </source>
</evidence>
<keyword evidence="2 6" id="KW-0489">Methyltransferase</keyword>
<sequence length="191" mass="21848">MENVFKSQLLTSYPHLLTKQKKYKDFYKTRAEMNIKIVCVGKLKEKYLKAGIDEYAKRLQKFGKFEIVEVPDEKAPEQLSQAQMDQVMEKEGERILSKIKDREYVFALAILGKERTSEDLASEIADLAVHGTSDITFVIGGSLGLAPAVLKRANTQISFGRFTLPHQLMRLVLTEQIYRAFMINEGSPYHK</sequence>
<dbReference type="Pfam" id="PF02590">
    <property type="entry name" value="SPOUT_MTase"/>
    <property type="match status" value="1"/>
</dbReference>
<comment type="similarity">
    <text evidence="5 6">Belongs to the RNA methyltransferase RlmH family.</text>
</comment>
<evidence type="ECO:0000256" key="4">
    <source>
        <dbReference type="ARBA" id="ARBA00022691"/>
    </source>
</evidence>
<evidence type="ECO:0000256" key="5">
    <source>
        <dbReference type="ARBA" id="ARBA00038303"/>
    </source>
</evidence>
<dbReference type="EMBL" id="JQBM01000002">
    <property type="protein sequence ID" value="KRN46279.1"/>
    <property type="molecule type" value="Genomic_DNA"/>
</dbReference>
<evidence type="ECO:0000256" key="3">
    <source>
        <dbReference type="ARBA" id="ARBA00022679"/>
    </source>
</evidence>
<dbReference type="GO" id="GO:0070038">
    <property type="term" value="F:rRNA (pseudouridine-N3-)-methyltransferase activity"/>
    <property type="evidence" value="ECO:0007669"/>
    <property type="project" value="UniProtKB-UniRule"/>
</dbReference>
<dbReference type="PANTHER" id="PTHR33603">
    <property type="entry name" value="METHYLTRANSFERASE"/>
    <property type="match status" value="1"/>
</dbReference>
<evidence type="ECO:0000256" key="1">
    <source>
        <dbReference type="ARBA" id="ARBA00022552"/>
    </source>
</evidence>
<name>A0A0R2H868_WEIVI</name>
<dbReference type="Gene3D" id="3.40.1280.10">
    <property type="match status" value="1"/>
</dbReference>
<dbReference type="GO" id="GO:0005737">
    <property type="term" value="C:cytoplasm"/>
    <property type="evidence" value="ECO:0007669"/>
    <property type="project" value="UniProtKB-SubCell"/>
</dbReference>
<dbReference type="SUPFAM" id="SSF75217">
    <property type="entry name" value="alpha/beta knot"/>
    <property type="match status" value="1"/>
</dbReference>
<feature type="binding site" evidence="6">
    <location>
        <position position="140"/>
    </location>
    <ligand>
        <name>S-adenosyl-L-methionine</name>
        <dbReference type="ChEBI" id="CHEBI:59789"/>
    </ligand>
</feature>
<keyword evidence="4 6" id="KW-0949">S-adenosyl-L-methionine</keyword>
<dbReference type="NCBIfam" id="NF000985">
    <property type="entry name" value="PRK00103.1-3"/>
    <property type="match status" value="1"/>
</dbReference>
<reference evidence="7 8" key="1">
    <citation type="journal article" date="2015" name="Genome Announc.">
        <title>Expanding the biotechnology potential of lactobacilli through comparative genomics of 213 strains and associated genera.</title>
        <authorList>
            <person name="Sun Z."/>
            <person name="Harris H.M."/>
            <person name="McCann A."/>
            <person name="Guo C."/>
            <person name="Argimon S."/>
            <person name="Zhang W."/>
            <person name="Yang X."/>
            <person name="Jeffery I.B."/>
            <person name="Cooney J.C."/>
            <person name="Kagawa T.F."/>
            <person name="Liu W."/>
            <person name="Song Y."/>
            <person name="Salvetti E."/>
            <person name="Wrobel A."/>
            <person name="Rasinkangas P."/>
            <person name="Parkhill J."/>
            <person name="Rea M.C."/>
            <person name="O'Sullivan O."/>
            <person name="Ritari J."/>
            <person name="Douillard F.P."/>
            <person name="Paul Ross R."/>
            <person name="Yang R."/>
            <person name="Briner A.E."/>
            <person name="Felis G.E."/>
            <person name="de Vos W.M."/>
            <person name="Barrangou R."/>
            <person name="Klaenhammer T.R."/>
            <person name="Caufield P.W."/>
            <person name="Cui Y."/>
            <person name="Zhang H."/>
            <person name="O'Toole P.W."/>
        </authorList>
    </citation>
    <scope>NUCLEOTIDE SEQUENCE [LARGE SCALE GENOMIC DNA]</scope>
    <source>
        <strain evidence="7 8">DSM 20410</strain>
    </source>
</reference>
<organism evidence="7 8">
    <name type="scientific">Weissella viridescens</name>
    <name type="common">Lactobacillus viridescens</name>
    <dbReference type="NCBI Taxonomy" id="1629"/>
    <lineage>
        <taxon>Bacteria</taxon>
        <taxon>Bacillati</taxon>
        <taxon>Bacillota</taxon>
        <taxon>Bacilli</taxon>
        <taxon>Lactobacillales</taxon>
        <taxon>Lactobacillaceae</taxon>
        <taxon>Weissella</taxon>
    </lineage>
</organism>
<feature type="binding site" evidence="6">
    <location>
        <position position="108"/>
    </location>
    <ligand>
        <name>S-adenosyl-L-methionine</name>
        <dbReference type="ChEBI" id="CHEBI:59789"/>
    </ligand>
</feature>
<dbReference type="EC" id="2.1.1.177" evidence="6"/>
<protein>
    <recommendedName>
        <fullName evidence="6">Ribosomal RNA large subunit methyltransferase H</fullName>
        <ecNumber evidence="6">2.1.1.177</ecNumber>
    </recommendedName>
    <alternativeName>
        <fullName evidence="6">23S rRNA (pseudouridine1915-N3)-methyltransferase</fullName>
    </alternativeName>
    <alternativeName>
        <fullName evidence="6">23S rRNA m3Psi1915 methyltransferase</fullName>
    </alternativeName>
    <alternativeName>
        <fullName evidence="6">rRNA (pseudouridine-N3-)-methyltransferase RlmH</fullName>
    </alternativeName>
</protein>
<dbReference type="PANTHER" id="PTHR33603:SF1">
    <property type="entry name" value="RIBOSOMAL RNA LARGE SUBUNIT METHYLTRANSFERASE H"/>
    <property type="match status" value="1"/>
</dbReference>
<dbReference type="AlphaFoldDB" id="A0A0R2H868"/>
<comment type="caution">
    <text evidence="7">The sequence shown here is derived from an EMBL/GenBank/DDBJ whole genome shotgun (WGS) entry which is preliminary data.</text>
</comment>
<dbReference type="CDD" id="cd18081">
    <property type="entry name" value="RlmH-like"/>
    <property type="match status" value="1"/>
</dbReference>